<accession>A0A7J0BET2</accession>
<keyword evidence="2" id="KW-0863">Zinc-finger</keyword>
<keyword evidence="1" id="KW-0479">Metal-binding</keyword>
<protein>
    <recommendedName>
        <fullName evidence="5">Zinc finger DksA/TraR C4-type domain-containing protein</fullName>
    </recommendedName>
</protein>
<evidence type="ECO:0000313" key="6">
    <source>
        <dbReference type="EMBL" id="GFM31714.1"/>
    </source>
</evidence>
<dbReference type="SUPFAM" id="SSF57716">
    <property type="entry name" value="Glucocorticoid receptor-like (DNA-binding domain)"/>
    <property type="match status" value="1"/>
</dbReference>
<keyword evidence="7" id="KW-1185">Reference proteome</keyword>
<sequence>MTDSQRREIERHLEDTLSALRLQDRTGSDQDMYCADENEFASRLSELRMNVALQARIRKQIRAVEEALHRIDVADFGICAECGEDIPVQRLKITPTATLCVHCQQERDSAPRPAGMMHPTMGLSA</sequence>
<dbReference type="EMBL" id="BLVO01000001">
    <property type="protein sequence ID" value="GFM31714.1"/>
    <property type="molecule type" value="Genomic_DNA"/>
</dbReference>
<evidence type="ECO:0000256" key="1">
    <source>
        <dbReference type="ARBA" id="ARBA00022723"/>
    </source>
</evidence>
<organism evidence="6 7">
    <name type="scientific">Desulfovibrio subterraneus</name>
    <dbReference type="NCBI Taxonomy" id="2718620"/>
    <lineage>
        <taxon>Bacteria</taxon>
        <taxon>Pseudomonadati</taxon>
        <taxon>Thermodesulfobacteriota</taxon>
        <taxon>Desulfovibrionia</taxon>
        <taxon>Desulfovibrionales</taxon>
        <taxon>Desulfovibrionaceae</taxon>
        <taxon>Desulfovibrio</taxon>
    </lineage>
</organism>
<dbReference type="AlphaFoldDB" id="A0A7J0BET2"/>
<dbReference type="PANTHER" id="PTHR33823">
    <property type="entry name" value="RNA POLYMERASE-BINDING TRANSCRIPTION FACTOR DKSA-RELATED"/>
    <property type="match status" value="1"/>
</dbReference>
<evidence type="ECO:0000256" key="2">
    <source>
        <dbReference type="ARBA" id="ARBA00022771"/>
    </source>
</evidence>
<dbReference type="GO" id="GO:0008270">
    <property type="term" value="F:zinc ion binding"/>
    <property type="evidence" value="ECO:0007669"/>
    <property type="project" value="UniProtKB-KW"/>
</dbReference>
<proteinExistence type="predicted"/>
<feature type="domain" description="Zinc finger DksA/TraR C4-type" evidence="5">
    <location>
        <begin position="75"/>
        <end position="107"/>
    </location>
</feature>
<dbReference type="SUPFAM" id="SSF109635">
    <property type="entry name" value="DnaK suppressor protein DksA, alpha-hairpin domain"/>
    <property type="match status" value="1"/>
</dbReference>
<dbReference type="Pfam" id="PF01258">
    <property type="entry name" value="zf-dskA_traR"/>
    <property type="match status" value="1"/>
</dbReference>
<dbReference type="Gene3D" id="1.20.120.910">
    <property type="entry name" value="DksA, coiled-coil domain"/>
    <property type="match status" value="1"/>
</dbReference>
<reference evidence="6 7" key="1">
    <citation type="submission" date="2020-05" db="EMBL/GenBank/DDBJ databases">
        <title>Draft genome sequence of Desulfovibrio sp. strain HN2T.</title>
        <authorList>
            <person name="Ueno A."/>
            <person name="Tamazawa S."/>
            <person name="Tamamura S."/>
            <person name="Murakami T."/>
            <person name="Kiyama T."/>
            <person name="Inomata H."/>
            <person name="Amano Y."/>
            <person name="Miyakawa K."/>
            <person name="Tamaki H."/>
            <person name="Naganuma T."/>
            <person name="Kaneko K."/>
        </authorList>
    </citation>
    <scope>NUCLEOTIDE SEQUENCE [LARGE SCALE GENOMIC DNA]</scope>
    <source>
        <strain evidence="6 7">HN2</strain>
    </source>
</reference>
<evidence type="ECO:0000256" key="3">
    <source>
        <dbReference type="ARBA" id="ARBA00022833"/>
    </source>
</evidence>
<evidence type="ECO:0000256" key="4">
    <source>
        <dbReference type="PROSITE-ProRule" id="PRU00510"/>
    </source>
</evidence>
<name>A0A7J0BET2_9BACT</name>
<dbReference type="PROSITE" id="PS51128">
    <property type="entry name" value="ZF_DKSA_2"/>
    <property type="match status" value="1"/>
</dbReference>
<dbReference type="RefSeq" id="WP_174403423.1">
    <property type="nucleotide sequence ID" value="NZ_BLVO01000001.1"/>
</dbReference>
<dbReference type="Proteomes" id="UP000503840">
    <property type="component" value="Unassembled WGS sequence"/>
</dbReference>
<feature type="zinc finger region" description="dksA C4-type" evidence="4">
    <location>
        <begin position="79"/>
        <end position="103"/>
    </location>
</feature>
<gene>
    <name evidence="6" type="ORF">DSM101010T_00790</name>
</gene>
<comment type="caution">
    <text evidence="6">The sequence shown here is derived from an EMBL/GenBank/DDBJ whole genome shotgun (WGS) entry which is preliminary data.</text>
</comment>
<evidence type="ECO:0000259" key="5">
    <source>
        <dbReference type="Pfam" id="PF01258"/>
    </source>
</evidence>
<keyword evidence="3" id="KW-0862">Zinc</keyword>
<dbReference type="InterPro" id="IPR000962">
    <property type="entry name" value="Znf_DskA_TraR"/>
</dbReference>
<evidence type="ECO:0000313" key="7">
    <source>
        <dbReference type="Proteomes" id="UP000503840"/>
    </source>
</evidence>
<dbReference type="InterPro" id="IPR037187">
    <property type="entry name" value="DnaK_N"/>
</dbReference>